<dbReference type="EMBL" id="FUEG01000014">
    <property type="protein sequence ID" value="SJL11562.1"/>
    <property type="molecule type" value="Genomic_DNA"/>
</dbReference>
<protein>
    <submittedName>
        <fullName evidence="2">Uncharacterized protein</fullName>
    </submittedName>
</protein>
<feature type="region of interest" description="Disordered" evidence="1">
    <location>
        <begin position="62"/>
        <end position="91"/>
    </location>
</feature>
<sequence length="129" mass="14484">MISILVGATAYRHQSSRPSFEDERSIFSQCKMHGRYGQRWTSHGASLTDPRRRNQRCIAAGSKPVLSHPRSKTHQKQGNFRNISGGQKLHRKSLRRISVGRLPLYSIPVRNTGRVCAIFGYPSAPGTPK</sequence>
<gene>
    <name evidence="2" type="ORF">ARMOST_14967</name>
</gene>
<dbReference type="AlphaFoldDB" id="A0A284RS21"/>
<accession>A0A284RS21</accession>
<keyword evidence="3" id="KW-1185">Reference proteome</keyword>
<reference evidence="3" key="1">
    <citation type="journal article" date="2017" name="Nat. Ecol. Evol.">
        <title>Genome expansion and lineage-specific genetic innovations in the forest pathogenic fungi Armillaria.</title>
        <authorList>
            <person name="Sipos G."/>
            <person name="Prasanna A.N."/>
            <person name="Walter M.C."/>
            <person name="O'Connor E."/>
            <person name="Balint B."/>
            <person name="Krizsan K."/>
            <person name="Kiss B."/>
            <person name="Hess J."/>
            <person name="Varga T."/>
            <person name="Slot J."/>
            <person name="Riley R."/>
            <person name="Boka B."/>
            <person name="Rigling D."/>
            <person name="Barry K."/>
            <person name="Lee J."/>
            <person name="Mihaltcheva S."/>
            <person name="LaButti K."/>
            <person name="Lipzen A."/>
            <person name="Waldron R."/>
            <person name="Moloney N.M."/>
            <person name="Sperisen C."/>
            <person name="Kredics L."/>
            <person name="Vagvoelgyi C."/>
            <person name="Patrignani A."/>
            <person name="Fitzpatrick D."/>
            <person name="Nagy I."/>
            <person name="Doyle S."/>
            <person name="Anderson J.B."/>
            <person name="Grigoriev I.V."/>
            <person name="Gueldener U."/>
            <person name="Muensterkoetter M."/>
            <person name="Nagy L.G."/>
        </authorList>
    </citation>
    <scope>NUCLEOTIDE SEQUENCE [LARGE SCALE GENOMIC DNA]</scope>
    <source>
        <strain evidence="3">C18/9</strain>
    </source>
</reference>
<evidence type="ECO:0000313" key="2">
    <source>
        <dbReference type="EMBL" id="SJL11562.1"/>
    </source>
</evidence>
<dbReference type="Proteomes" id="UP000219338">
    <property type="component" value="Unassembled WGS sequence"/>
</dbReference>
<proteinExistence type="predicted"/>
<feature type="compositionally biased region" description="Polar residues" evidence="1">
    <location>
        <begin position="76"/>
        <end position="85"/>
    </location>
</feature>
<organism evidence="2 3">
    <name type="scientific">Armillaria ostoyae</name>
    <name type="common">Armillaria root rot fungus</name>
    <dbReference type="NCBI Taxonomy" id="47428"/>
    <lineage>
        <taxon>Eukaryota</taxon>
        <taxon>Fungi</taxon>
        <taxon>Dikarya</taxon>
        <taxon>Basidiomycota</taxon>
        <taxon>Agaricomycotina</taxon>
        <taxon>Agaricomycetes</taxon>
        <taxon>Agaricomycetidae</taxon>
        <taxon>Agaricales</taxon>
        <taxon>Marasmiineae</taxon>
        <taxon>Physalacriaceae</taxon>
        <taxon>Armillaria</taxon>
    </lineage>
</organism>
<evidence type="ECO:0000256" key="1">
    <source>
        <dbReference type="SAM" id="MobiDB-lite"/>
    </source>
</evidence>
<name>A0A284RS21_ARMOS</name>
<evidence type="ECO:0000313" key="3">
    <source>
        <dbReference type="Proteomes" id="UP000219338"/>
    </source>
</evidence>